<comment type="subunit">
    <text evidence="2 4">Homodimer.</text>
</comment>
<comment type="caution">
    <text evidence="7">The sequence shown here is derived from an EMBL/GenBank/DDBJ whole genome shotgun (WGS) entry which is preliminary data.</text>
</comment>
<gene>
    <name evidence="7" type="ORF">LUZ62_076767</name>
</gene>
<dbReference type="GO" id="GO:0009699">
    <property type="term" value="P:phenylpropanoid biosynthetic process"/>
    <property type="evidence" value="ECO:0007669"/>
    <property type="project" value="UniProtKB-ARBA"/>
</dbReference>
<dbReference type="GO" id="GO:0048046">
    <property type="term" value="C:apoplast"/>
    <property type="evidence" value="ECO:0007669"/>
    <property type="project" value="UniProtKB-SubCell"/>
</dbReference>
<keyword evidence="4" id="KW-0732">Signal</keyword>
<comment type="similarity">
    <text evidence="1 4">Belongs to the plant dirigent protein family.</text>
</comment>
<evidence type="ECO:0000256" key="6">
    <source>
        <dbReference type="SAM" id="Phobius"/>
    </source>
</evidence>
<accession>A0AAV8DIG0</accession>
<name>A0AAV8DIG0_9POAL</name>
<dbReference type="Pfam" id="PF03018">
    <property type="entry name" value="Dirigent"/>
    <property type="match status" value="1"/>
</dbReference>
<protein>
    <recommendedName>
        <fullName evidence="4">Dirigent protein</fullName>
    </recommendedName>
</protein>
<dbReference type="InterPro" id="IPR044859">
    <property type="entry name" value="Allene_oxi_cyc_Dirigent"/>
</dbReference>
<evidence type="ECO:0000313" key="7">
    <source>
        <dbReference type="EMBL" id="KAJ4766392.1"/>
    </source>
</evidence>
<keyword evidence="8" id="KW-1185">Reference proteome</keyword>
<comment type="subcellular location">
    <subcellularLocation>
        <location evidence="4">Secreted</location>
        <location evidence="4">Extracellular space</location>
        <location evidence="4">Apoplast</location>
    </subcellularLocation>
</comment>
<sequence>MVPFLILLFLSAESISLSHADNVDHSSGNTTHLHFYLHDTLSGPNPTAIPVVQGSTRYKGPGPFGFGTIIVIDDVLTEGPSLTTNAIGRAQGFYTIASLSGSELLLSMNILLTEGEFNASTVTVLGRDNMLDSVRELPVIGGSGKFRMARGYTLFKTYSANASTGDVVLEVDLYVTDSTSPNIDELVPSSDDTTSNGDNPSSSSSASDSNKCLHLNVVMIFVVSCFIAKYILVVI</sequence>
<evidence type="ECO:0000256" key="4">
    <source>
        <dbReference type="RuleBase" id="RU363099"/>
    </source>
</evidence>
<evidence type="ECO:0000313" key="8">
    <source>
        <dbReference type="Proteomes" id="UP001140206"/>
    </source>
</evidence>
<evidence type="ECO:0000256" key="2">
    <source>
        <dbReference type="ARBA" id="ARBA00011738"/>
    </source>
</evidence>
<proteinExistence type="inferred from homology"/>
<keyword evidence="4" id="KW-0052">Apoplast</keyword>
<keyword evidence="6" id="KW-0812">Transmembrane</keyword>
<feature type="compositionally biased region" description="Low complexity" evidence="5">
    <location>
        <begin position="188"/>
        <end position="209"/>
    </location>
</feature>
<evidence type="ECO:0000256" key="3">
    <source>
        <dbReference type="ARBA" id="ARBA00022525"/>
    </source>
</evidence>
<evidence type="ECO:0000256" key="1">
    <source>
        <dbReference type="ARBA" id="ARBA00010746"/>
    </source>
</evidence>
<dbReference type="Proteomes" id="UP001140206">
    <property type="component" value="Chromosome 4"/>
</dbReference>
<comment type="function">
    <text evidence="4">Dirigent proteins impart stereoselectivity on the phenoxy radical-coupling reaction, yielding optically active lignans from two molecules of coniferyl alcohol in the biosynthesis of lignans, flavonolignans, and alkaloids and thus plays a central role in plant secondary metabolism.</text>
</comment>
<dbReference type="InterPro" id="IPR004265">
    <property type="entry name" value="Dirigent"/>
</dbReference>
<keyword evidence="6" id="KW-1133">Transmembrane helix</keyword>
<feature type="transmembrane region" description="Helical" evidence="6">
    <location>
        <begin position="213"/>
        <end position="232"/>
    </location>
</feature>
<dbReference type="Gene3D" id="2.40.480.10">
    <property type="entry name" value="Allene oxide cyclase-like"/>
    <property type="match status" value="1"/>
</dbReference>
<evidence type="ECO:0000256" key="5">
    <source>
        <dbReference type="SAM" id="MobiDB-lite"/>
    </source>
</evidence>
<feature type="region of interest" description="Disordered" evidence="5">
    <location>
        <begin position="182"/>
        <end position="209"/>
    </location>
</feature>
<keyword evidence="6" id="KW-0472">Membrane</keyword>
<dbReference type="PANTHER" id="PTHR21495">
    <property type="entry name" value="NUCLEOPORIN-RELATED"/>
    <property type="match status" value="1"/>
</dbReference>
<organism evidence="7 8">
    <name type="scientific">Rhynchospora pubera</name>
    <dbReference type="NCBI Taxonomy" id="906938"/>
    <lineage>
        <taxon>Eukaryota</taxon>
        <taxon>Viridiplantae</taxon>
        <taxon>Streptophyta</taxon>
        <taxon>Embryophyta</taxon>
        <taxon>Tracheophyta</taxon>
        <taxon>Spermatophyta</taxon>
        <taxon>Magnoliopsida</taxon>
        <taxon>Liliopsida</taxon>
        <taxon>Poales</taxon>
        <taxon>Cyperaceae</taxon>
        <taxon>Cyperoideae</taxon>
        <taxon>Rhynchosporeae</taxon>
        <taxon>Rhynchospora</taxon>
    </lineage>
</organism>
<feature type="chain" id="PRO_5043106506" description="Dirigent protein" evidence="4">
    <location>
        <begin position="21"/>
        <end position="235"/>
    </location>
</feature>
<feature type="signal peptide" evidence="4">
    <location>
        <begin position="1"/>
        <end position="20"/>
    </location>
</feature>
<dbReference type="EMBL" id="JAMFTS010000004">
    <property type="protein sequence ID" value="KAJ4766392.1"/>
    <property type="molecule type" value="Genomic_DNA"/>
</dbReference>
<keyword evidence="3 4" id="KW-0964">Secreted</keyword>
<dbReference type="AlphaFoldDB" id="A0AAV8DIG0"/>
<reference evidence="7" key="1">
    <citation type="submission" date="2022-08" db="EMBL/GenBank/DDBJ databases">
        <authorList>
            <person name="Marques A."/>
        </authorList>
    </citation>
    <scope>NUCLEOTIDE SEQUENCE</scope>
    <source>
        <strain evidence="7">RhyPub2mFocal</strain>
        <tissue evidence="7">Leaves</tissue>
    </source>
</reference>